<dbReference type="Gene3D" id="3.30.420.40">
    <property type="match status" value="2"/>
</dbReference>
<evidence type="ECO:0000256" key="4">
    <source>
        <dbReference type="ARBA" id="ARBA00022777"/>
    </source>
</evidence>
<dbReference type="HAMAP" id="MF_00020">
    <property type="entry name" value="Acetate_kinase"/>
    <property type="match status" value="1"/>
</dbReference>
<evidence type="ECO:0000313" key="9">
    <source>
        <dbReference type="Proteomes" id="UP001174839"/>
    </source>
</evidence>
<dbReference type="CDD" id="cd24010">
    <property type="entry name" value="ASKHA_NBD_AcK_PK"/>
    <property type="match status" value="1"/>
</dbReference>
<sequence>MKARVLILNAGSSSLKFHLLNMPEEVSLCKGMAERLGTENPLLKVKTSQAEWEEALRASDHQSALKRIAEILNELHVPEGQEGPGISAIGHRVVHGGARFSSTTEITDTVKEQIRELSTLAPLHNPRNLEGIVLSETFFPQAFQVAVFDTAFHRSIPEKARYYAIPRGLSESGGIQVYGFHGTSHKYVFEQLAPGLDKDAKVISLHLGNGCSATAIRGGKSVDHSLGFTPSNGLIMGTRSGDIDHGIVFYMMETLGYSREEVNDILNRKSGLLGLTGYTDLRDIQKGAASGNPECGLAMEMVAYRIRKYIGAYTAAMNGLDALIFTAGIGEHSSDLRKMVCSELDAFGIELDDDLNSLSTKGNRAIHAEGSRVEIWVIPTDEELEIARQTYSLYADTPGVRRT</sequence>
<comment type="pathway">
    <text evidence="6">Metabolic intermediate biosynthesis; acetyl-CoA biosynthesis; acetyl-CoA from acetate: step 1/2.</text>
</comment>
<feature type="active site" description="Proton donor/acceptor" evidence="6">
    <location>
        <position position="149"/>
    </location>
</feature>
<keyword evidence="2 6" id="KW-0808">Transferase</keyword>
<dbReference type="Pfam" id="PF00871">
    <property type="entry name" value="Acetate_kinase"/>
    <property type="match status" value="1"/>
</dbReference>
<reference evidence="8" key="1">
    <citation type="submission" date="2023-06" db="EMBL/GenBank/DDBJ databases">
        <title>Robiginitalea aurantiacus sp. nov. and Algoriphagus sediminis sp. nov., isolated from coastal sediment.</title>
        <authorList>
            <person name="Zhou Z.Y."/>
            <person name="An J."/>
            <person name="Jia Y.W."/>
            <person name="Du Z.J."/>
        </authorList>
    </citation>
    <scope>NUCLEOTIDE SEQUENCE</scope>
    <source>
        <strain evidence="8">M39</strain>
    </source>
</reference>
<comment type="cofactor">
    <cofactor evidence="6">
        <name>Mg(2+)</name>
        <dbReference type="ChEBI" id="CHEBI:18420"/>
    </cofactor>
    <cofactor evidence="6">
        <name>Mn(2+)</name>
        <dbReference type="ChEBI" id="CHEBI:29035"/>
    </cofactor>
    <text evidence="6">Mg(2+). Can also accept Mn(2+).</text>
</comment>
<evidence type="ECO:0000256" key="7">
    <source>
        <dbReference type="RuleBase" id="RU003835"/>
    </source>
</evidence>
<dbReference type="PROSITE" id="PS01076">
    <property type="entry name" value="ACETATE_KINASE_2"/>
    <property type="match status" value="1"/>
</dbReference>
<keyword evidence="6" id="KW-0479">Metal-binding</keyword>
<dbReference type="PANTHER" id="PTHR21060">
    <property type="entry name" value="ACETATE KINASE"/>
    <property type="match status" value="1"/>
</dbReference>
<evidence type="ECO:0000256" key="1">
    <source>
        <dbReference type="ARBA" id="ARBA00008748"/>
    </source>
</evidence>
<dbReference type="Proteomes" id="UP001174839">
    <property type="component" value="Unassembled WGS sequence"/>
</dbReference>
<evidence type="ECO:0000256" key="6">
    <source>
        <dbReference type="HAMAP-Rule" id="MF_00020"/>
    </source>
</evidence>
<organism evidence="8 9">
    <name type="scientific">Robiginitalea aurantiaca</name>
    <dbReference type="NCBI Taxonomy" id="3056915"/>
    <lineage>
        <taxon>Bacteria</taxon>
        <taxon>Pseudomonadati</taxon>
        <taxon>Bacteroidota</taxon>
        <taxon>Flavobacteriia</taxon>
        <taxon>Flavobacteriales</taxon>
        <taxon>Flavobacteriaceae</taxon>
        <taxon>Robiginitalea</taxon>
    </lineage>
</organism>
<keyword evidence="4 6" id="KW-0418">Kinase</keyword>
<dbReference type="GO" id="GO:0008776">
    <property type="term" value="F:acetate kinase activity"/>
    <property type="evidence" value="ECO:0007669"/>
    <property type="project" value="UniProtKB-EC"/>
</dbReference>
<keyword evidence="5 6" id="KW-0067">ATP-binding</keyword>
<comment type="caution">
    <text evidence="8">The sequence shown here is derived from an EMBL/GenBank/DDBJ whole genome shotgun (WGS) entry which is preliminary data.</text>
</comment>
<comment type="subcellular location">
    <subcellularLocation>
        <location evidence="6">Cytoplasm</location>
    </subcellularLocation>
</comment>
<protein>
    <recommendedName>
        <fullName evidence="6">Acetate kinase</fullName>
        <ecNumber evidence="6">2.7.2.1</ecNumber>
    </recommendedName>
    <alternativeName>
        <fullName evidence="6">Acetokinase</fullName>
    </alternativeName>
</protein>
<dbReference type="PANTHER" id="PTHR21060:SF15">
    <property type="entry name" value="ACETATE KINASE-RELATED"/>
    <property type="match status" value="1"/>
</dbReference>
<evidence type="ECO:0000256" key="3">
    <source>
        <dbReference type="ARBA" id="ARBA00022741"/>
    </source>
</evidence>
<evidence type="ECO:0000313" key="8">
    <source>
        <dbReference type="EMBL" id="MDM9632276.1"/>
    </source>
</evidence>
<keyword evidence="9" id="KW-1185">Reference proteome</keyword>
<dbReference type="InterPro" id="IPR000890">
    <property type="entry name" value="Aliphatic_acid_kin_short-chain"/>
</dbReference>
<comment type="catalytic activity">
    <reaction evidence="6">
        <text>acetate + ATP = acetyl phosphate + ADP</text>
        <dbReference type="Rhea" id="RHEA:11352"/>
        <dbReference type="ChEBI" id="CHEBI:22191"/>
        <dbReference type="ChEBI" id="CHEBI:30089"/>
        <dbReference type="ChEBI" id="CHEBI:30616"/>
        <dbReference type="ChEBI" id="CHEBI:456216"/>
        <dbReference type="EC" id="2.7.2.1"/>
    </reaction>
</comment>
<dbReference type="InterPro" id="IPR004372">
    <property type="entry name" value="Ac/propionate_kinase"/>
</dbReference>
<accession>A0ABT7WH86</accession>
<dbReference type="PROSITE" id="PS01075">
    <property type="entry name" value="ACETATE_KINASE_1"/>
    <property type="match status" value="1"/>
</dbReference>
<dbReference type="InterPro" id="IPR023865">
    <property type="entry name" value="Aliphatic_acid_kinase_CS"/>
</dbReference>
<comment type="subunit">
    <text evidence="6">Homodimer.</text>
</comment>
<name>A0ABT7WH86_9FLAO</name>
<feature type="binding site" evidence="6">
    <location>
        <begin position="328"/>
        <end position="332"/>
    </location>
    <ligand>
        <name>ATP</name>
        <dbReference type="ChEBI" id="CHEBI:30616"/>
    </ligand>
</feature>
<feature type="binding site" evidence="6">
    <location>
        <begin position="280"/>
        <end position="282"/>
    </location>
    <ligand>
        <name>ATP</name>
        <dbReference type="ChEBI" id="CHEBI:30616"/>
    </ligand>
</feature>
<feature type="binding site" evidence="6">
    <location>
        <begin position="206"/>
        <end position="210"/>
    </location>
    <ligand>
        <name>ATP</name>
        <dbReference type="ChEBI" id="CHEBI:30616"/>
    </ligand>
</feature>
<feature type="site" description="Transition state stabilizer" evidence="6">
    <location>
        <position position="181"/>
    </location>
</feature>
<feature type="binding site" evidence="6">
    <location>
        <position position="9"/>
    </location>
    <ligand>
        <name>Mg(2+)</name>
        <dbReference type="ChEBI" id="CHEBI:18420"/>
    </ligand>
</feature>
<proteinExistence type="inferred from homology"/>
<evidence type="ECO:0000256" key="2">
    <source>
        <dbReference type="ARBA" id="ARBA00022679"/>
    </source>
</evidence>
<feature type="binding site" evidence="6">
    <location>
        <position position="92"/>
    </location>
    <ligand>
        <name>substrate</name>
    </ligand>
</feature>
<evidence type="ECO:0000256" key="5">
    <source>
        <dbReference type="ARBA" id="ARBA00022840"/>
    </source>
</evidence>
<comment type="similarity">
    <text evidence="1 6 7">Belongs to the acetokinase family.</text>
</comment>
<feature type="binding site" evidence="6">
    <location>
        <position position="16"/>
    </location>
    <ligand>
        <name>ATP</name>
        <dbReference type="ChEBI" id="CHEBI:30616"/>
    </ligand>
</feature>
<dbReference type="NCBIfam" id="TIGR00016">
    <property type="entry name" value="ackA"/>
    <property type="match status" value="1"/>
</dbReference>
<dbReference type="PRINTS" id="PR00471">
    <property type="entry name" value="ACETATEKNASE"/>
</dbReference>
<feature type="site" description="Transition state stabilizer" evidence="6">
    <location>
        <position position="239"/>
    </location>
</feature>
<gene>
    <name evidence="6" type="primary">ackA</name>
    <name evidence="8" type="ORF">QU605_12390</name>
</gene>
<dbReference type="EC" id="2.7.2.1" evidence="6"/>
<keyword evidence="6" id="KW-0460">Magnesium</keyword>
<comment type="function">
    <text evidence="6">Catalyzes the formation of acetyl phosphate from acetate and ATP. Can also catalyze the reverse reaction.</text>
</comment>
<dbReference type="RefSeq" id="WP_289725641.1">
    <property type="nucleotide sequence ID" value="NZ_JAUDUY010000007.1"/>
</dbReference>
<feature type="binding site" evidence="6">
    <location>
        <position position="382"/>
    </location>
    <ligand>
        <name>Mg(2+)</name>
        <dbReference type="ChEBI" id="CHEBI:18420"/>
    </ligand>
</feature>
<dbReference type="EMBL" id="JAUDUY010000007">
    <property type="protein sequence ID" value="MDM9632276.1"/>
    <property type="molecule type" value="Genomic_DNA"/>
</dbReference>
<dbReference type="InterPro" id="IPR043129">
    <property type="entry name" value="ATPase_NBD"/>
</dbReference>
<dbReference type="SUPFAM" id="SSF53067">
    <property type="entry name" value="Actin-like ATPase domain"/>
    <property type="match status" value="2"/>
</dbReference>
<keyword evidence="6" id="KW-0963">Cytoplasm</keyword>
<dbReference type="PIRSF" id="PIRSF000722">
    <property type="entry name" value="Acetate_prop_kin"/>
    <property type="match status" value="1"/>
</dbReference>
<keyword evidence="3 6" id="KW-0547">Nucleotide-binding</keyword>